<dbReference type="Gene3D" id="2.40.50.140">
    <property type="entry name" value="Nucleic acid-binding proteins"/>
    <property type="match status" value="1"/>
</dbReference>
<comment type="caution">
    <text evidence="2">The sequence shown here is derived from an EMBL/GenBank/DDBJ whole genome shotgun (WGS) entry which is preliminary data.</text>
</comment>
<sequence>MIGRLRGILAYKQPPWLVIDVGGVGYE</sequence>
<dbReference type="InterPro" id="IPR012340">
    <property type="entry name" value="NA-bd_OB-fold"/>
</dbReference>
<evidence type="ECO:0000259" key="1">
    <source>
        <dbReference type="Pfam" id="PF01330"/>
    </source>
</evidence>
<keyword evidence="3" id="KW-1185">Reference proteome</keyword>
<accession>A0ABY2ZRT6</accession>
<feature type="domain" description="DNA helicase Holliday junction RuvA type" evidence="1">
    <location>
        <begin position="1"/>
        <end position="27"/>
    </location>
</feature>
<evidence type="ECO:0000313" key="3">
    <source>
        <dbReference type="Proteomes" id="UP000319715"/>
    </source>
</evidence>
<dbReference type="SUPFAM" id="SSF50249">
    <property type="entry name" value="Nucleic acid-binding proteins"/>
    <property type="match status" value="1"/>
</dbReference>
<dbReference type="Proteomes" id="UP000319715">
    <property type="component" value="Unassembled WGS sequence"/>
</dbReference>
<dbReference type="InterPro" id="IPR013849">
    <property type="entry name" value="DNA_helicase_Holl-junc_RuvA_I"/>
</dbReference>
<reference evidence="2 3" key="1">
    <citation type="submission" date="2019-06" db="EMBL/GenBank/DDBJ databases">
        <title>Pantoea dispersa Assembly.</title>
        <authorList>
            <person name="Wang J."/>
        </authorList>
    </citation>
    <scope>NUCLEOTIDE SEQUENCE [LARGE SCALE GENOMIC DNA]</scope>
    <source>
        <strain evidence="3">bio</strain>
    </source>
</reference>
<proteinExistence type="predicted"/>
<organism evidence="2 3">
    <name type="scientific">Pantoea dispersa</name>
    <dbReference type="NCBI Taxonomy" id="59814"/>
    <lineage>
        <taxon>Bacteria</taxon>
        <taxon>Pseudomonadati</taxon>
        <taxon>Pseudomonadota</taxon>
        <taxon>Gammaproteobacteria</taxon>
        <taxon>Enterobacterales</taxon>
        <taxon>Erwiniaceae</taxon>
        <taxon>Pantoea</taxon>
    </lineage>
</organism>
<dbReference type="Pfam" id="PF01330">
    <property type="entry name" value="RuvA_N"/>
    <property type="match status" value="1"/>
</dbReference>
<protein>
    <submittedName>
        <fullName evidence="2">Holliday junction branch migration protein RuvA</fullName>
    </submittedName>
</protein>
<name>A0ABY2ZRT6_9GAMM</name>
<dbReference type="EMBL" id="VICF01000167">
    <property type="protein sequence ID" value="TQC57771.1"/>
    <property type="molecule type" value="Genomic_DNA"/>
</dbReference>
<evidence type="ECO:0000313" key="2">
    <source>
        <dbReference type="EMBL" id="TQC57771.1"/>
    </source>
</evidence>
<gene>
    <name evidence="2" type="ORF">FK492_24235</name>
</gene>
<feature type="non-terminal residue" evidence="2">
    <location>
        <position position="27"/>
    </location>
</feature>